<accession>M3DAV2</accession>
<evidence type="ECO:0000256" key="1">
    <source>
        <dbReference type="SAM" id="MobiDB-lite"/>
    </source>
</evidence>
<reference evidence="3" key="1">
    <citation type="journal article" date="2013" name="Genome Announc.">
        <title>Draft Genome Sequence of Streptomyces bottropensis ATCC 25435, a Bottromycin-Producing Actinomycete.</title>
        <authorList>
            <person name="Zhang H."/>
            <person name="Zhou W."/>
            <person name="Zhuang Y."/>
            <person name="Liang X."/>
            <person name="Liu T."/>
        </authorList>
    </citation>
    <scope>NUCLEOTIDE SEQUENCE [LARGE SCALE GENOMIC DNA]</scope>
    <source>
        <strain evidence="3">ATCC 25435</strain>
    </source>
</reference>
<proteinExistence type="predicted"/>
<gene>
    <name evidence="2" type="ORF">SBD_5011</name>
</gene>
<evidence type="ECO:0000313" key="2">
    <source>
        <dbReference type="EMBL" id="EMF53467.1"/>
    </source>
</evidence>
<protein>
    <submittedName>
        <fullName evidence="2">Uncharacterized protein</fullName>
    </submittedName>
</protein>
<dbReference type="Proteomes" id="UP000030760">
    <property type="component" value="Unassembled WGS sequence"/>
</dbReference>
<dbReference type="EMBL" id="KB405089">
    <property type="protein sequence ID" value="EMF53467.1"/>
    <property type="molecule type" value="Genomic_DNA"/>
</dbReference>
<organism evidence="2 3">
    <name type="scientific">Streptomyces bottropensis ATCC 25435</name>
    <dbReference type="NCBI Taxonomy" id="1054862"/>
    <lineage>
        <taxon>Bacteria</taxon>
        <taxon>Bacillati</taxon>
        <taxon>Actinomycetota</taxon>
        <taxon>Actinomycetes</taxon>
        <taxon>Kitasatosporales</taxon>
        <taxon>Streptomycetaceae</taxon>
        <taxon>Streptomyces</taxon>
    </lineage>
</organism>
<evidence type="ECO:0000313" key="3">
    <source>
        <dbReference type="Proteomes" id="UP000030760"/>
    </source>
</evidence>
<sequence length="94" mass="9759">MATMSGDTPRTEAAAPPLPQSLPRRPRSTPSAPRTVEAEAHGTHDDTDDTLSPDAMARAMVAIRCGSDRARLAGPDDTDSTDGRPAPRPGPDAA</sequence>
<name>M3DAV2_9ACTN</name>
<dbReference type="AlphaFoldDB" id="M3DAV2"/>
<feature type="compositionally biased region" description="Basic and acidic residues" evidence="1">
    <location>
        <begin position="36"/>
        <end position="45"/>
    </location>
</feature>
<feature type="region of interest" description="Disordered" evidence="1">
    <location>
        <begin position="1"/>
        <end position="94"/>
    </location>
</feature>